<evidence type="ECO:0000313" key="2">
    <source>
        <dbReference type="Proteomes" id="UP000828390"/>
    </source>
</evidence>
<name>A0A9D4MFT2_DREPO</name>
<gene>
    <name evidence="1" type="ORF">DPMN_038607</name>
</gene>
<dbReference type="Proteomes" id="UP000828390">
    <property type="component" value="Unassembled WGS sequence"/>
</dbReference>
<reference evidence="1" key="2">
    <citation type="submission" date="2020-11" db="EMBL/GenBank/DDBJ databases">
        <authorList>
            <person name="McCartney M.A."/>
            <person name="Auch B."/>
            <person name="Kono T."/>
            <person name="Mallez S."/>
            <person name="Becker A."/>
            <person name="Gohl D.M."/>
            <person name="Silverstein K.A.T."/>
            <person name="Koren S."/>
            <person name="Bechman K.B."/>
            <person name="Herman A."/>
            <person name="Abrahante J.E."/>
            <person name="Garbe J."/>
        </authorList>
    </citation>
    <scope>NUCLEOTIDE SEQUENCE</scope>
    <source>
        <strain evidence="1">Duluth1</strain>
        <tissue evidence="1">Whole animal</tissue>
    </source>
</reference>
<reference evidence="1" key="1">
    <citation type="journal article" date="2019" name="bioRxiv">
        <title>The Genome of the Zebra Mussel, Dreissena polymorpha: A Resource for Invasive Species Research.</title>
        <authorList>
            <person name="McCartney M.A."/>
            <person name="Auch B."/>
            <person name="Kono T."/>
            <person name="Mallez S."/>
            <person name="Zhang Y."/>
            <person name="Obille A."/>
            <person name="Becker A."/>
            <person name="Abrahante J.E."/>
            <person name="Garbe J."/>
            <person name="Badalamenti J.P."/>
            <person name="Herman A."/>
            <person name="Mangelson H."/>
            <person name="Liachko I."/>
            <person name="Sullivan S."/>
            <person name="Sone E.D."/>
            <person name="Koren S."/>
            <person name="Silverstein K.A.T."/>
            <person name="Beckman K.B."/>
            <person name="Gohl D.M."/>
        </authorList>
    </citation>
    <scope>NUCLEOTIDE SEQUENCE</scope>
    <source>
        <strain evidence="1">Duluth1</strain>
        <tissue evidence="1">Whole animal</tissue>
    </source>
</reference>
<keyword evidence="2" id="KW-1185">Reference proteome</keyword>
<proteinExistence type="predicted"/>
<sequence length="86" mass="9450">MSTVNRVIQTVKSAQELLFSINLSASGQYLFFQLSIKVFLVSASANQRSGSQIHADPTNLHAELSFLALTYNTAKGSALHFVYKID</sequence>
<dbReference type="AlphaFoldDB" id="A0A9D4MFT2"/>
<protein>
    <submittedName>
        <fullName evidence="1">Uncharacterized protein</fullName>
    </submittedName>
</protein>
<accession>A0A9D4MFT2</accession>
<dbReference type="EMBL" id="JAIWYP010000002">
    <property type="protein sequence ID" value="KAH3875344.1"/>
    <property type="molecule type" value="Genomic_DNA"/>
</dbReference>
<organism evidence="1 2">
    <name type="scientific">Dreissena polymorpha</name>
    <name type="common">Zebra mussel</name>
    <name type="synonym">Mytilus polymorpha</name>
    <dbReference type="NCBI Taxonomy" id="45954"/>
    <lineage>
        <taxon>Eukaryota</taxon>
        <taxon>Metazoa</taxon>
        <taxon>Spiralia</taxon>
        <taxon>Lophotrochozoa</taxon>
        <taxon>Mollusca</taxon>
        <taxon>Bivalvia</taxon>
        <taxon>Autobranchia</taxon>
        <taxon>Heteroconchia</taxon>
        <taxon>Euheterodonta</taxon>
        <taxon>Imparidentia</taxon>
        <taxon>Neoheterodontei</taxon>
        <taxon>Myida</taxon>
        <taxon>Dreissenoidea</taxon>
        <taxon>Dreissenidae</taxon>
        <taxon>Dreissena</taxon>
    </lineage>
</organism>
<evidence type="ECO:0000313" key="1">
    <source>
        <dbReference type="EMBL" id="KAH3875344.1"/>
    </source>
</evidence>
<comment type="caution">
    <text evidence="1">The sequence shown here is derived from an EMBL/GenBank/DDBJ whole genome shotgun (WGS) entry which is preliminary data.</text>
</comment>